<dbReference type="PIRSF" id="PIRSF001359">
    <property type="entry name" value="F_bP_aldolase_II"/>
    <property type="match status" value="1"/>
</dbReference>
<dbReference type="InterPro" id="IPR013785">
    <property type="entry name" value="Aldolase_TIM"/>
</dbReference>
<dbReference type="EMBL" id="QOCR01000002">
    <property type="protein sequence ID" value="RHW51213.1"/>
    <property type="molecule type" value="Genomic_DNA"/>
</dbReference>
<feature type="binding site" evidence="3">
    <location>
        <position position="178"/>
    </location>
    <ligand>
        <name>Zn(2+)</name>
        <dbReference type="ChEBI" id="CHEBI:29105"/>
        <label>1</label>
        <note>catalytic</note>
    </ligand>
</feature>
<accession>A0A3R6YMY4</accession>
<dbReference type="GO" id="GO:0008270">
    <property type="term" value="F:zinc ion binding"/>
    <property type="evidence" value="ECO:0007669"/>
    <property type="project" value="InterPro"/>
</dbReference>
<dbReference type="Gene3D" id="3.20.20.70">
    <property type="entry name" value="Aldolase class I"/>
    <property type="match status" value="1"/>
</dbReference>
<dbReference type="PANTHER" id="PTHR30304:SF0">
    <property type="entry name" value="D-TAGATOSE-1,6-BISPHOSPHATE ALDOLASE SUBUNIT GATY-RELATED"/>
    <property type="match status" value="1"/>
</dbReference>
<feature type="binding site" evidence="2">
    <location>
        <begin position="207"/>
        <end position="209"/>
    </location>
    <ligand>
        <name>dihydroxyacetone phosphate</name>
        <dbReference type="ChEBI" id="CHEBI:57642"/>
    </ligand>
</feature>
<keyword evidence="3" id="KW-0479">Metal-binding</keyword>
<dbReference type="Proteomes" id="UP000284109">
    <property type="component" value="Unassembled WGS sequence"/>
</dbReference>
<feature type="active site" description="Proton donor" evidence="1">
    <location>
        <position position="84"/>
    </location>
</feature>
<sequence>MLVPAFELIKKAQKNHYALGHFNINGLNWITTYLKTAQDTKSPLILATSDRLVEALGGFEYLVDVTKFMIKEFQITVPVVLHLDHGISVEHVKAAIDAGYTSVMFDGSQLPIAENVRLTKEVVEYAHKRNVSVEAEVGAIGGNEDGIISGIKYASVEDAVQMKTTGIDLLAAALGSVHGDYVGKPDLNFDRMQQIVNATKLPLVLHGASGIPDNQIQTAIKTGTNKININTEINYAWINAVRMNINRENVGHEPVPILQAGNEGIKRMMLNKMKQFHVLGTATAFMD</sequence>
<feature type="binding site" evidence="2">
    <location>
        <begin position="228"/>
        <end position="231"/>
    </location>
    <ligand>
        <name>dihydroxyacetone phosphate</name>
        <dbReference type="ChEBI" id="CHEBI:57642"/>
    </ligand>
</feature>
<feature type="binding site" evidence="3">
    <location>
        <position position="85"/>
    </location>
    <ligand>
        <name>Zn(2+)</name>
        <dbReference type="ChEBI" id="CHEBI:29105"/>
        <label>1</label>
        <note>catalytic</note>
    </ligand>
</feature>
<gene>
    <name evidence="4" type="ORF">DS831_04105</name>
</gene>
<evidence type="ECO:0000313" key="4">
    <source>
        <dbReference type="EMBL" id="RHW51213.1"/>
    </source>
</evidence>
<feature type="binding site" evidence="2">
    <location>
        <position position="179"/>
    </location>
    <ligand>
        <name>dihydroxyacetone phosphate</name>
        <dbReference type="ChEBI" id="CHEBI:57642"/>
    </ligand>
</feature>
<evidence type="ECO:0000313" key="5">
    <source>
        <dbReference type="Proteomes" id="UP000284109"/>
    </source>
</evidence>
<dbReference type="PROSITE" id="PS00806">
    <property type="entry name" value="ALDOLASE_CLASS_II_2"/>
    <property type="match status" value="1"/>
</dbReference>
<dbReference type="NCBIfam" id="TIGR00167">
    <property type="entry name" value="cbbA"/>
    <property type="match status" value="1"/>
</dbReference>
<dbReference type="InterPro" id="IPR050246">
    <property type="entry name" value="Class_II_FBP_aldolase"/>
</dbReference>
<keyword evidence="3" id="KW-0862">Zinc</keyword>
<dbReference type="OrthoDB" id="9803995at2"/>
<dbReference type="PROSITE" id="PS00602">
    <property type="entry name" value="ALDOLASE_CLASS_II_1"/>
    <property type="match status" value="1"/>
</dbReference>
<name>A0A3R6YMY4_9LACO</name>
<dbReference type="AlphaFoldDB" id="A0A3R6YMY4"/>
<keyword evidence="5" id="KW-1185">Reference proteome</keyword>
<evidence type="ECO:0000256" key="2">
    <source>
        <dbReference type="PIRSR" id="PIRSR001359-2"/>
    </source>
</evidence>
<protein>
    <submittedName>
        <fullName evidence="4">6-phospho-5-dehydro-2-deoxy-D-gluconate aldolase</fullName>
    </submittedName>
</protein>
<dbReference type="GO" id="GO:0005975">
    <property type="term" value="P:carbohydrate metabolic process"/>
    <property type="evidence" value="ECO:0007669"/>
    <property type="project" value="InterPro"/>
</dbReference>
<comment type="caution">
    <text evidence="4">The sequence shown here is derived from an EMBL/GenBank/DDBJ whole genome shotgun (WGS) entry which is preliminary data.</text>
</comment>
<feature type="binding site" evidence="3">
    <location>
        <position position="136"/>
    </location>
    <ligand>
        <name>Zn(2+)</name>
        <dbReference type="ChEBI" id="CHEBI:29105"/>
        <label>2</label>
    </ligand>
</feature>
<evidence type="ECO:0000256" key="3">
    <source>
        <dbReference type="PIRSR" id="PIRSR001359-3"/>
    </source>
</evidence>
<reference evidence="4 5" key="1">
    <citation type="submission" date="2018-07" db="EMBL/GenBank/DDBJ databases">
        <title>Genome sequences of six Lactobacillus spp. isolated from bumble bee guts.</title>
        <authorList>
            <person name="Motta E.V.S."/>
            <person name="Moran N.A."/>
        </authorList>
    </citation>
    <scope>NUCLEOTIDE SEQUENCE [LARGE SCALE GENOMIC DNA]</scope>
    <source>
        <strain evidence="4 5">BI-1.1</strain>
    </source>
</reference>
<feature type="binding site" evidence="3">
    <location>
        <position position="106"/>
    </location>
    <ligand>
        <name>Zn(2+)</name>
        <dbReference type="ChEBI" id="CHEBI:29105"/>
        <label>2</label>
    </ligand>
</feature>
<dbReference type="RefSeq" id="WP_118900673.1">
    <property type="nucleotide sequence ID" value="NZ_QOCR01000002.1"/>
</dbReference>
<comment type="cofactor">
    <cofactor evidence="3">
        <name>Zn(2+)</name>
        <dbReference type="ChEBI" id="CHEBI:29105"/>
    </cofactor>
    <text evidence="3">Binds 2 Zn(2+) ions per subunit. One is catalytic and the other provides a structural contribution.</text>
</comment>
<dbReference type="Pfam" id="PF01116">
    <property type="entry name" value="F_bP_aldolase"/>
    <property type="match status" value="1"/>
</dbReference>
<dbReference type="PANTHER" id="PTHR30304">
    <property type="entry name" value="D-TAGATOSE-1,6-BISPHOSPHATE ALDOLASE"/>
    <property type="match status" value="1"/>
</dbReference>
<dbReference type="CDD" id="cd00947">
    <property type="entry name" value="TBP_aldolase_IIB"/>
    <property type="match status" value="1"/>
</dbReference>
<dbReference type="GO" id="GO:0016832">
    <property type="term" value="F:aldehyde-lyase activity"/>
    <property type="evidence" value="ECO:0007669"/>
    <property type="project" value="InterPro"/>
</dbReference>
<organism evidence="4 5">
    <name type="scientific">Bombilactobacillus bombi</name>
    <dbReference type="NCBI Taxonomy" id="1303590"/>
    <lineage>
        <taxon>Bacteria</taxon>
        <taxon>Bacillati</taxon>
        <taxon>Bacillota</taxon>
        <taxon>Bacilli</taxon>
        <taxon>Lactobacillales</taxon>
        <taxon>Lactobacillaceae</taxon>
        <taxon>Bombilactobacillus</taxon>
    </lineage>
</organism>
<proteinExistence type="predicted"/>
<evidence type="ECO:0000256" key="1">
    <source>
        <dbReference type="PIRSR" id="PIRSR001359-1"/>
    </source>
</evidence>
<dbReference type="SUPFAM" id="SSF51569">
    <property type="entry name" value="Aldolase"/>
    <property type="match status" value="1"/>
</dbReference>
<dbReference type="InterPro" id="IPR000771">
    <property type="entry name" value="FBA_II"/>
</dbReference>
<feature type="binding site" evidence="3">
    <location>
        <position position="206"/>
    </location>
    <ligand>
        <name>Zn(2+)</name>
        <dbReference type="ChEBI" id="CHEBI:29105"/>
        <label>1</label>
        <note>catalytic</note>
    </ligand>
</feature>